<dbReference type="PATRIC" id="fig|1173022.3.peg.1400"/>
<dbReference type="eggNOG" id="COG3541">
    <property type="taxonomic scope" value="Bacteria"/>
</dbReference>
<dbReference type="AlphaFoldDB" id="K9VYF2"/>
<evidence type="ECO:0000313" key="2">
    <source>
        <dbReference type="Proteomes" id="UP000010472"/>
    </source>
</evidence>
<reference evidence="1 2" key="1">
    <citation type="submission" date="2012-06" db="EMBL/GenBank/DDBJ databases">
        <title>Finished chromosome of genome of Crinalium epipsammum PCC 9333.</title>
        <authorList>
            <consortium name="US DOE Joint Genome Institute"/>
            <person name="Gugger M."/>
            <person name="Coursin T."/>
            <person name="Rippka R."/>
            <person name="Tandeau De Marsac N."/>
            <person name="Huntemann M."/>
            <person name="Wei C.-L."/>
            <person name="Han J."/>
            <person name="Detter J.C."/>
            <person name="Han C."/>
            <person name="Tapia R."/>
            <person name="Davenport K."/>
            <person name="Daligault H."/>
            <person name="Erkkila T."/>
            <person name="Gu W."/>
            <person name="Munk A.C.C."/>
            <person name="Teshima H."/>
            <person name="Xu Y."/>
            <person name="Chain P."/>
            <person name="Chen A."/>
            <person name="Krypides N."/>
            <person name="Mavromatis K."/>
            <person name="Markowitz V."/>
            <person name="Szeto E."/>
            <person name="Ivanova N."/>
            <person name="Mikhailova N."/>
            <person name="Ovchinnikova G."/>
            <person name="Pagani I."/>
            <person name="Pati A."/>
            <person name="Goodwin L."/>
            <person name="Peters L."/>
            <person name="Pitluck S."/>
            <person name="Woyke T."/>
            <person name="Kerfeld C."/>
        </authorList>
    </citation>
    <scope>NUCLEOTIDE SEQUENCE [LARGE SCALE GENOMIC DNA]</scope>
    <source>
        <strain evidence="1 2">PCC 9333</strain>
    </source>
</reference>
<dbReference type="EMBL" id="CP003620">
    <property type="protein sequence ID" value="AFZ12190.1"/>
    <property type="molecule type" value="Genomic_DNA"/>
</dbReference>
<dbReference type="HOGENOM" id="CLU_064931_0_0_3"/>
<dbReference type="KEGG" id="cep:Cri9333_1290"/>
<protein>
    <submittedName>
        <fullName evidence="1">Nucleotidyltransferase</fullName>
    </submittedName>
</protein>
<keyword evidence="2" id="KW-1185">Reference proteome</keyword>
<keyword evidence="1" id="KW-0808">Transferase</keyword>
<dbReference type="RefSeq" id="WP_015202312.1">
    <property type="nucleotide sequence ID" value="NC_019753.1"/>
</dbReference>
<dbReference type="OrthoDB" id="569183at2"/>
<name>K9VYF2_9CYAN</name>
<dbReference type="STRING" id="1173022.Cri9333_1290"/>
<dbReference type="InterPro" id="IPR018775">
    <property type="entry name" value="RlaP"/>
</dbReference>
<organism evidence="1 2">
    <name type="scientific">Crinalium epipsammum PCC 9333</name>
    <dbReference type="NCBI Taxonomy" id="1173022"/>
    <lineage>
        <taxon>Bacteria</taxon>
        <taxon>Bacillati</taxon>
        <taxon>Cyanobacteriota</taxon>
        <taxon>Cyanophyceae</taxon>
        <taxon>Gomontiellales</taxon>
        <taxon>Gomontiellaceae</taxon>
        <taxon>Crinalium</taxon>
    </lineage>
</organism>
<dbReference type="PANTHER" id="PTHR34817:SF1">
    <property type="entry name" value="NUCLEOTIDYLTRANSFERASE"/>
    <property type="match status" value="1"/>
</dbReference>
<dbReference type="GO" id="GO:0016740">
    <property type="term" value="F:transferase activity"/>
    <property type="evidence" value="ECO:0007669"/>
    <property type="project" value="UniProtKB-KW"/>
</dbReference>
<dbReference type="Pfam" id="PF10127">
    <property type="entry name" value="RlaP"/>
    <property type="match status" value="1"/>
</dbReference>
<dbReference type="Proteomes" id="UP000010472">
    <property type="component" value="Chromosome"/>
</dbReference>
<gene>
    <name evidence="1" type="ORF">Cri9333_1290</name>
</gene>
<proteinExistence type="predicted"/>
<dbReference type="PANTHER" id="PTHR34817">
    <property type="entry name" value="NUCLEOTIDYLTRANSFERASE"/>
    <property type="match status" value="1"/>
</dbReference>
<sequence>MNREEVEKRTILLGVVGSQAYRINTAASDIDLKGIAVAKKRHYLGFETFEQKDQGWHSEPGNIEAINNSADVCVYELRKYLHLAALNNPNILELMWLDAEDYILLTDVGKKLISYRQEMLCTKVKHSFSGYAFAQLKKIETHRKWLLNPPTKKPELADFGLSEEYKPLTKDQINAFLEFLYLSVRDCIEFMQPAEELYELLIARIDYKGIFKQHPLPVELLSNVQQLTRASNDFIRLLHISQAYRTALREYDNYQSWKKNRNVTRAEYERKVGYDVKHAAHLIRLLRMGIEILATGEVIVNREKAGDAPQLKAIRNCEYSYEQVKALADELFAEIEAVYPKSVLPKYIDRARINDICVELVEMQGWE</sequence>
<accession>K9VYF2</accession>
<evidence type="ECO:0000313" key="1">
    <source>
        <dbReference type="EMBL" id="AFZ12190.1"/>
    </source>
</evidence>